<dbReference type="EMBL" id="GBXM01085777">
    <property type="protein sequence ID" value="JAH22800.1"/>
    <property type="molecule type" value="Transcribed_RNA"/>
</dbReference>
<dbReference type="PROSITE" id="PS51257">
    <property type="entry name" value="PROKAR_LIPOPROTEIN"/>
    <property type="match status" value="1"/>
</dbReference>
<reference evidence="1" key="2">
    <citation type="journal article" date="2015" name="Fish Shellfish Immunol.">
        <title>Early steps in the European eel (Anguilla anguilla)-Vibrio vulnificus interaction in the gills: Role of the RtxA13 toxin.</title>
        <authorList>
            <person name="Callol A."/>
            <person name="Pajuelo D."/>
            <person name="Ebbesson L."/>
            <person name="Teles M."/>
            <person name="MacKenzie S."/>
            <person name="Amaro C."/>
        </authorList>
    </citation>
    <scope>NUCLEOTIDE SEQUENCE</scope>
</reference>
<reference evidence="1" key="1">
    <citation type="submission" date="2014-11" db="EMBL/GenBank/DDBJ databases">
        <authorList>
            <person name="Amaro Gonzalez C."/>
        </authorList>
    </citation>
    <scope>NUCLEOTIDE SEQUENCE</scope>
</reference>
<sequence>MYCTSTRFLWPFLIFSHETGTVTLNVSLGCSTSIQFSSVKFSSIQFLFSSVKFNSV</sequence>
<proteinExistence type="predicted"/>
<accession>A0A0E9R2X5</accession>
<protein>
    <submittedName>
        <fullName evidence="1">Uncharacterized protein</fullName>
    </submittedName>
</protein>
<dbReference type="AlphaFoldDB" id="A0A0E9R2X5"/>
<organism evidence="1">
    <name type="scientific">Anguilla anguilla</name>
    <name type="common">European freshwater eel</name>
    <name type="synonym">Muraena anguilla</name>
    <dbReference type="NCBI Taxonomy" id="7936"/>
    <lineage>
        <taxon>Eukaryota</taxon>
        <taxon>Metazoa</taxon>
        <taxon>Chordata</taxon>
        <taxon>Craniata</taxon>
        <taxon>Vertebrata</taxon>
        <taxon>Euteleostomi</taxon>
        <taxon>Actinopterygii</taxon>
        <taxon>Neopterygii</taxon>
        <taxon>Teleostei</taxon>
        <taxon>Anguilliformes</taxon>
        <taxon>Anguillidae</taxon>
        <taxon>Anguilla</taxon>
    </lineage>
</organism>
<evidence type="ECO:0000313" key="1">
    <source>
        <dbReference type="EMBL" id="JAH22800.1"/>
    </source>
</evidence>
<name>A0A0E9R2X5_ANGAN</name>